<feature type="transmembrane region" description="Helical" evidence="1">
    <location>
        <begin position="295"/>
        <end position="315"/>
    </location>
</feature>
<evidence type="ECO:0000313" key="4">
    <source>
        <dbReference type="Proteomes" id="UP000238701"/>
    </source>
</evidence>
<feature type="transmembrane region" description="Helical" evidence="1">
    <location>
        <begin position="80"/>
        <end position="97"/>
    </location>
</feature>
<dbReference type="EMBL" id="OMOD01000043">
    <property type="protein sequence ID" value="SPF35056.1"/>
    <property type="molecule type" value="Genomic_DNA"/>
</dbReference>
<feature type="transmembrane region" description="Helical" evidence="1">
    <location>
        <begin position="147"/>
        <end position="167"/>
    </location>
</feature>
<accession>A0A2U3K5Z5</accession>
<keyword evidence="1" id="KW-0472">Membrane</keyword>
<dbReference type="OrthoDB" id="9762324at2"/>
<evidence type="ECO:0000259" key="2">
    <source>
        <dbReference type="Pfam" id="PF00884"/>
    </source>
</evidence>
<gene>
    <name evidence="3" type="ORF">SBA1_1370011</name>
</gene>
<keyword evidence="1" id="KW-0812">Transmembrane</keyword>
<reference evidence="4" key="1">
    <citation type="submission" date="2018-02" db="EMBL/GenBank/DDBJ databases">
        <authorList>
            <person name="Hausmann B."/>
        </authorList>
    </citation>
    <scope>NUCLEOTIDE SEQUENCE [LARGE SCALE GENOMIC DNA]</scope>
    <source>
        <strain evidence="4">Peat soil MAG SbA1</strain>
    </source>
</reference>
<dbReference type="Proteomes" id="UP000238701">
    <property type="component" value="Unassembled WGS sequence"/>
</dbReference>
<feature type="transmembrane region" description="Helical" evidence="1">
    <location>
        <begin position="350"/>
        <end position="369"/>
    </location>
</feature>
<name>A0A2U3K5Z5_9BACT</name>
<organism evidence="3 4">
    <name type="scientific">Candidatus Sulfotelmatobacter kueseliae</name>
    <dbReference type="NCBI Taxonomy" id="2042962"/>
    <lineage>
        <taxon>Bacteria</taxon>
        <taxon>Pseudomonadati</taxon>
        <taxon>Acidobacteriota</taxon>
        <taxon>Terriglobia</taxon>
        <taxon>Terriglobales</taxon>
        <taxon>Candidatus Korobacteraceae</taxon>
        <taxon>Candidatus Sulfotelmatobacter</taxon>
    </lineage>
</organism>
<feature type="transmembrane region" description="Helical" evidence="1">
    <location>
        <begin position="12"/>
        <end position="36"/>
    </location>
</feature>
<dbReference type="InterPro" id="IPR000917">
    <property type="entry name" value="Sulfatase_N"/>
</dbReference>
<evidence type="ECO:0000256" key="1">
    <source>
        <dbReference type="SAM" id="Phobius"/>
    </source>
</evidence>
<protein>
    <recommendedName>
        <fullName evidence="2">Sulfatase N-terminal domain-containing protein</fullName>
    </recommendedName>
</protein>
<evidence type="ECO:0000313" key="3">
    <source>
        <dbReference type="EMBL" id="SPF35056.1"/>
    </source>
</evidence>
<dbReference type="PANTHER" id="PTHR43751">
    <property type="entry name" value="SULFATASE"/>
    <property type="match status" value="1"/>
</dbReference>
<dbReference type="SUPFAM" id="SSF53649">
    <property type="entry name" value="Alkaline phosphatase-like"/>
    <property type="match status" value="1"/>
</dbReference>
<dbReference type="Gene3D" id="3.40.720.10">
    <property type="entry name" value="Alkaline Phosphatase, subunit A"/>
    <property type="match status" value="2"/>
</dbReference>
<feature type="domain" description="Sulfatase N-terminal" evidence="2">
    <location>
        <begin position="452"/>
        <end position="722"/>
    </location>
</feature>
<feature type="transmembrane region" description="Helical" evidence="1">
    <location>
        <begin position="223"/>
        <end position="242"/>
    </location>
</feature>
<feature type="transmembrane region" description="Helical" evidence="1">
    <location>
        <begin position="48"/>
        <end position="68"/>
    </location>
</feature>
<feature type="transmembrane region" description="Helical" evidence="1">
    <location>
        <begin position="187"/>
        <end position="211"/>
    </location>
</feature>
<dbReference type="Pfam" id="PF00884">
    <property type="entry name" value="Sulfatase"/>
    <property type="match status" value="1"/>
</dbReference>
<feature type="transmembrane region" description="Helical" evidence="1">
    <location>
        <begin position="254"/>
        <end position="275"/>
    </location>
</feature>
<dbReference type="InterPro" id="IPR017850">
    <property type="entry name" value="Alkaline_phosphatase_core_sf"/>
</dbReference>
<dbReference type="AlphaFoldDB" id="A0A2U3K5Z5"/>
<feature type="transmembrane region" description="Helical" evidence="1">
    <location>
        <begin position="109"/>
        <end position="127"/>
    </location>
</feature>
<keyword evidence="1" id="KW-1133">Transmembrane helix</keyword>
<proteinExistence type="predicted"/>
<feature type="transmembrane region" description="Helical" evidence="1">
    <location>
        <begin position="321"/>
        <end position="343"/>
    </location>
</feature>
<dbReference type="InterPro" id="IPR052701">
    <property type="entry name" value="GAG_Ulvan_Degrading_Sulfatases"/>
</dbReference>
<dbReference type="PANTHER" id="PTHR43751:SF3">
    <property type="entry name" value="SULFATASE N-TERMINAL DOMAIN-CONTAINING PROTEIN"/>
    <property type="match status" value="1"/>
</dbReference>
<sequence length="837" mass="93400">MRRWLNTLLRLAAGTYFVLTSLYCLLAFLPYTYFFLIKSPAEAWMPWFAHHQAALYWAAAGAATLANWRVGDAWARRNRRFFVGIGVAVALGIYLTLRPFLPSVEDNRAAYWWSLAALGPLLAIALWKRSEDTEPDTESGDNRTLAYSAGLLIALVIFTLYALGARVRMYSETRTLGLHGTDAELTLWSLLSHLVVALVIVSVINLILALAAKTAHPRWFRRAGAGALVFLSFCYALARFLGSGLSFGGWAARTYAGSLALGLTLLGCSLIFPLLDSRQNAAAARVFGGRLPAAAIWWIALAASFGLAIAAPFLIGGADWAGFFLGTVTIIVWIAVSTCLLQLRPARVQYSALALLLVLTGSTVAYKTLQAGEIFWSRPLGTTDDEISLALEAYGGHDSSFQLVHHLLGNGREEVCGDLCRILREYTNVRDAHTSAEVQLVDTLTPARGPLPNIFIFVVDSLRPDYLGAYNPRVTYTPNLDAFARDSVVLHHAYSQYAGTSLSEPVFWTGALLLHAHYLQPFSRLNALDKMLHADHYRTMVSMDDVMTAILPPDDSRVPLDTDKKLWNELEIRSTLEQLRAALDAPRDPRQPVFLFTQPKNVHQFAHNNVPSPASQHWQSPAGMNARITYEVHWVDQCLGEFFSDLKRRGMYDNSIIIVTSDHGDATGEFGRTSHSTVIWPEVMHVPLIIHLPAEMRAQLVYDDTRPATATDIVPTLYYLLGHRPILENPLYGRPLFAETRQELDHYPRRDLLLASDAKAVYGILTADQRYLYATYDSPAQSYLFDLTEDPNAEHNILTEPLKQHYDEEIIEKLQEIGDFYGYRPGMRSLVAAVRNR</sequence>